<keyword evidence="1" id="KW-0472">Membrane</keyword>
<protein>
    <submittedName>
        <fullName evidence="2">Uncharacterized protein</fullName>
    </submittedName>
</protein>
<keyword evidence="1" id="KW-1133">Transmembrane helix</keyword>
<organism evidence="2 3">
    <name type="scientific">Fusarium duplospermum</name>
    <dbReference type="NCBI Taxonomy" id="1325734"/>
    <lineage>
        <taxon>Eukaryota</taxon>
        <taxon>Fungi</taxon>
        <taxon>Dikarya</taxon>
        <taxon>Ascomycota</taxon>
        <taxon>Pezizomycotina</taxon>
        <taxon>Sordariomycetes</taxon>
        <taxon>Hypocreomycetidae</taxon>
        <taxon>Hypocreales</taxon>
        <taxon>Nectriaceae</taxon>
        <taxon>Fusarium</taxon>
        <taxon>Fusarium solani species complex</taxon>
    </lineage>
</organism>
<evidence type="ECO:0000313" key="3">
    <source>
        <dbReference type="Proteomes" id="UP000288168"/>
    </source>
</evidence>
<feature type="transmembrane region" description="Helical" evidence="1">
    <location>
        <begin position="20"/>
        <end position="41"/>
    </location>
</feature>
<sequence>MADLLASVTGRLEELFKDGWAGFAFPFFIITTLYATAYFRGRRDARRLYRKPAGIKFMVIRDREPMIPAVPLDEFVRPLDITSTL</sequence>
<evidence type="ECO:0000313" key="2">
    <source>
        <dbReference type="EMBL" id="RSL64496.1"/>
    </source>
</evidence>
<name>A0A428QGU1_9HYPO</name>
<reference evidence="2 3" key="1">
    <citation type="submission" date="2017-06" db="EMBL/GenBank/DDBJ databases">
        <title>Comparative genomic analysis of Ambrosia Fusariam Clade fungi.</title>
        <authorList>
            <person name="Stajich J.E."/>
            <person name="Carrillo J."/>
            <person name="Kijimoto T."/>
            <person name="Eskalen A."/>
            <person name="O'Donnell K."/>
            <person name="Kasson M."/>
        </authorList>
    </citation>
    <scope>NUCLEOTIDE SEQUENCE [LARGE SCALE GENOMIC DNA]</scope>
    <source>
        <strain evidence="2 3">NRRL62584</strain>
    </source>
</reference>
<proteinExistence type="predicted"/>
<evidence type="ECO:0000256" key="1">
    <source>
        <dbReference type="SAM" id="Phobius"/>
    </source>
</evidence>
<accession>A0A428QGU1</accession>
<dbReference type="EMBL" id="NKCI01000033">
    <property type="protein sequence ID" value="RSL64496.1"/>
    <property type="molecule type" value="Genomic_DNA"/>
</dbReference>
<keyword evidence="1" id="KW-0812">Transmembrane</keyword>
<gene>
    <name evidence="2" type="ORF">CEP54_004652</name>
</gene>
<dbReference type="AlphaFoldDB" id="A0A428QGU1"/>
<comment type="caution">
    <text evidence="2">The sequence shown here is derived from an EMBL/GenBank/DDBJ whole genome shotgun (WGS) entry which is preliminary data.</text>
</comment>
<dbReference type="Proteomes" id="UP000288168">
    <property type="component" value="Unassembled WGS sequence"/>
</dbReference>
<keyword evidence="3" id="KW-1185">Reference proteome</keyword>